<evidence type="ECO:0000256" key="2">
    <source>
        <dbReference type="ARBA" id="ARBA00034247"/>
    </source>
</evidence>
<evidence type="ECO:0000256" key="3">
    <source>
        <dbReference type="SAM" id="Phobius"/>
    </source>
</evidence>
<keyword evidence="3" id="KW-1133">Transmembrane helix</keyword>
<feature type="transmembrane region" description="Helical" evidence="3">
    <location>
        <begin position="145"/>
        <end position="169"/>
    </location>
</feature>
<feature type="transmembrane region" description="Helical" evidence="3">
    <location>
        <begin position="189"/>
        <end position="207"/>
    </location>
</feature>
<evidence type="ECO:0000256" key="1">
    <source>
        <dbReference type="ARBA" id="ARBA00012528"/>
    </source>
</evidence>
<dbReference type="EMBL" id="BMIF01000002">
    <property type="protein sequence ID" value="GGA59072.1"/>
    <property type="molecule type" value="Genomic_DNA"/>
</dbReference>
<dbReference type="Proteomes" id="UP000636264">
    <property type="component" value="Unassembled WGS sequence"/>
</dbReference>
<proteinExistence type="predicted"/>
<reference evidence="5" key="2">
    <citation type="submission" date="2020-09" db="EMBL/GenBank/DDBJ databases">
        <authorList>
            <person name="Sun Q."/>
            <person name="Zhou Y."/>
        </authorList>
    </citation>
    <scope>NUCLEOTIDE SEQUENCE</scope>
    <source>
        <strain evidence="5">CGMCC 1.15320</strain>
    </source>
</reference>
<dbReference type="SUPFAM" id="SSF55073">
    <property type="entry name" value="Nucleotide cyclase"/>
    <property type="match status" value="1"/>
</dbReference>
<evidence type="ECO:0000313" key="5">
    <source>
        <dbReference type="EMBL" id="GGA59072.1"/>
    </source>
</evidence>
<feature type="transmembrane region" description="Helical" evidence="3">
    <location>
        <begin position="34"/>
        <end position="55"/>
    </location>
</feature>
<keyword evidence="3" id="KW-0472">Membrane</keyword>
<feature type="transmembrane region" description="Helical" evidence="3">
    <location>
        <begin position="6"/>
        <end position="27"/>
    </location>
</feature>
<dbReference type="InterPro" id="IPR029787">
    <property type="entry name" value="Nucleotide_cyclase"/>
</dbReference>
<dbReference type="AlphaFoldDB" id="A0A916RJU2"/>
<dbReference type="InterPro" id="IPR050469">
    <property type="entry name" value="Diguanylate_Cyclase"/>
</dbReference>
<feature type="transmembrane region" description="Helical" evidence="3">
    <location>
        <begin position="61"/>
        <end position="79"/>
    </location>
</feature>
<comment type="catalytic activity">
    <reaction evidence="2">
        <text>2 GTP = 3',3'-c-di-GMP + 2 diphosphate</text>
        <dbReference type="Rhea" id="RHEA:24898"/>
        <dbReference type="ChEBI" id="CHEBI:33019"/>
        <dbReference type="ChEBI" id="CHEBI:37565"/>
        <dbReference type="ChEBI" id="CHEBI:58805"/>
        <dbReference type="EC" id="2.7.7.65"/>
    </reaction>
</comment>
<keyword evidence="6" id="KW-1185">Reference proteome</keyword>
<dbReference type="NCBIfam" id="TIGR00254">
    <property type="entry name" value="GGDEF"/>
    <property type="match status" value="1"/>
</dbReference>
<dbReference type="RefSeq" id="WP_188719936.1">
    <property type="nucleotide sequence ID" value="NZ_BMIF01000002.1"/>
</dbReference>
<reference evidence="5" key="1">
    <citation type="journal article" date="2014" name="Int. J. Syst. Evol. Microbiol.">
        <title>Complete genome sequence of Corynebacterium casei LMG S-19264T (=DSM 44701T), isolated from a smear-ripened cheese.</title>
        <authorList>
            <consortium name="US DOE Joint Genome Institute (JGI-PGF)"/>
            <person name="Walter F."/>
            <person name="Albersmeier A."/>
            <person name="Kalinowski J."/>
            <person name="Ruckert C."/>
        </authorList>
    </citation>
    <scope>NUCLEOTIDE SEQUENCE</scope>
    <source>
        <strain evidence="5">CGMCC 1.15320</strain>
    </source>
</reference>
<dbReference type="Pfam" id="PF00990">
    <property type="entry name" value="GGDEF"/>
    <property type="match status" value="1"/>
</dbReference>
<evidence type="ECO:0000313" key="6">
    <source>
        <dbReference type="Proteomes" id="UP000636264"/>
    </source>
</evidence>
<comment type="caution">
    <text evidence="5">The sequence shown here is derived from an EMBL/GenBank/DDBJ whole genome shotgun (WGS) entry which is preliminary data.</text>
</comment>
<dbReference type="PANTHER" id="PTHR45138:SF9">
    <property type="entry name" value="DIGUANYLATE CYCLASE DGCM-RELATED"/>
    <property type="match status" value="1"/>
</dbReference>
<dbReference type="GO" id="GO:0052621">
    <property type="term" value="F:diguanylate cyclase activity"/>
    <property type="evidence" value="ECO:0007669"/>
    <property type="project" value="UniProtKB-EC"/>
</dbReference>
<evidence type="ECO:0000259" key="4">
    <source>
        <dbReference type="PROSITE" id="PS50887"/>
    </source>
</evidence>
<dbReference type="EC" id="2.7.7.65" evidence="1"/>
<accession>A0A916RJU2</accession>
<dbReference type="InterPro" id="IPR000160">
    <property type="entry name" value="GGDEF_dom"/>
</dbReference>
<dbReference type="PROSITE" id="PS50887">
    <property type="entry name" value="GGDEF"/>
    <property type="match status" value="1"/>
</dbReference>
<keyword evidence="3" id="KW-0812">Transmembrane</keyword>
<name>A0A916RJU2_9HYPH</name>
<dbReference type="CDD" id="cd01949">
    <property type="entry name" value="GGDEF"/>
    <property type="match status" value="1"/>
</dbReference>
<dbReference type="Gene3D" id="3.30.70.270">
    <property type="match status" value="1"/>
</dbReference>
<sequence length="380" mass="40857">MGFDPSTLFFAAGISAVALALTMFGAWLQNRLDVFLIGWMLGMSSLGAGAVIYSAYPPQPVVILICLTLQTVGFVSVYLSARLFTGTPVHWRIAIILALAAVAAVIVPISSGRDGVGVAIFNVIAAVLLFLCAQEYWRAREQSPLSIVALSGLYAIAGVSFLACGLVLIYERQWQLVGRPANWAESFNAVVSIAGITGIGALSLGLNHSRMASRLSKEAATDALTGLMNRRALFSNFVANRLRPGDAVIVFDLDRFKSINDRYGHRAGDITLHQFAEELRSNARPQDLVARLGGEEFVLVMRQVSVAEATATAERIRAAFSATPLKVNDTAVLVTASAGVAFAVSEDDDFEHVMHRADLALYRAKNSGRDRVLTELQVVA</sequence>
<feature type="transmembrane region" description="Helical" evidence="3">
    <location>
        <begin position="91"/>
        <end position="109"/>
    </location>
</feature>
<dbReference type="SMART" id="SM00267">
    <property type="entry name" value="GGDEF"/>
    <property type="match status" value="1"/>
</dbReference>
<dbReference type="InterPro" id="IPR043128">
    <property type="entry name" value="Rev_trsase/Diguanyl_cyclase"/>
</dbReference>
<protein>
    <recommendedName>
        <fullName evidence="1">diguanylate cyclase</fullName>
        <ecNumber evidence="1">2.7.7.65</ecNumber>
    </recommendedName>
</protein>
<feature type="domain" description="GGDEF" evidence="4">
    <location>
        <begin position="244"/>
        <end position="377"/>
    </location>
</feature>
<gene>
    <name evidence="5" type="ORF">GCM10011385_10960</name>
</gene>
<dbReference type="PANTHER" id="PTHR45138">
    <property type="entry name" value="REGULATORY COMPONENTS OF SENSORY TRANSDUCTION SYSTEM"/>
    <property type="match status" value="1"/>
</dbReference>
<organism evidence="5 6">
    <name type="scientific">Nitratireductor aestuarii</name>
    <dbReference type="NCBI Taxonomy" id="1735103"/>
    <lineage>
        <taxon>Bacteria</taxon>
        <taxon>Pseudomonadati</taxon>
        <taxon>Pseudomonadota</taxon>
        <taxon>Alphaproteobacteria</taxon>
        <taxon>Hyphomicrobiales</taxon>
        <taxon>Phyllobacteriaceae</taxon>
        <taxon>Nitratireductor</taxon>
    </lineage>
</organism>
<feature type="transmembrane region" description="Helical" evidence="3">
    <location>
        <begin position="115"/>
        <end position="133"/>
    </location>
</feature>
<dbReference type="FunFam" id="3.30.70.270:FF:000001">
    <property type="entry name" value="Diguanylate cyclase domain protein"/>
    <property type="match status" value="1"/>
</dbReference>